<evidence type="ECO:0000256" key="2">
    <source>
        <dbReference type="ARBA" id="ARBA00023125"/>
    </source>
</evidence>
<keyword evidence="2" id="KW-0238">DNA-binding</keyword>
<name>T1DWM2_9HELI</name>
<dbReference type="AlphaFoldDB" id="T1DWM2"/>
<dbReference type="EMBL" id="BASD01000026">
    <property type="protein sequence ID" value="GAD19758.1"/>
    <property type="molecule type" value="Genomic_DNA"/>
</dbReference>
<keyword evidence="3" id="KW-0808">Transferase</keyword>
<dbReference type="SUPFAM" id="SSF116734">
    <property type="entry name" value="DNA methylase specificity domain"/>
    <property type="match status" value="2"/>
</dbReference>
<dbReference type="OrthoDB" id="9811611at2"/>
<dbReference type="Proteomes" id="UP000018143">
    <property type="component" value="Unassembled WGS sequence"/>
</dbReference>
<dbReference type="GO" id="GO:0008168">
    <property type="term" value="F:methyltransferase activity"/>
    <property type="evidence" value="ECO:0007669"/>
    <property type="project" value="UniProtKB-KW"/>
</dbReference>
<dbReference type="RefSeq" id="WP_023949311.1">
    <property type="nucleotide sequence ID" value="NZ_BASD01000026.1"/>
</dbReference>
<organism evidence="3 4">
    <name type="scientific">Helicobacter fennelliae MRY12-0050</name>
    <dbReference type="NCBI Taxonomy" id="1325130"/>
    <lineage>
        <taxon>Bacteria</taxon>
        <taxon>Pseudomonadati</taxon>
        <taxon>Campylobacterota</taxon>
        <taxon>Epsilonproteobacteria</taxon>
        <taxon>Campylobacterales</taxon>
        <taxon>Helicobacteraceae</taxon>
        <taxon>Helicobacter</taxon>
    </lineage>
</organism>
<keyword evidence="4" id="KW-1185">Reference proteome</keyword>
<keyword evidence="3" id="KW-0489">Methyltransferase</keyword>
<dbReference type="PANTHER" id="PTHR30408:SF12">
    <property type="entry name" value="TYPE I RESTRICTION ENZYME MJAVIII SPECIFICITY SUBUNIT"/>
    <property type="match status" value="1"/>
</dbReference>
<evidence type="ECO:0000313" key="3">
    <source>
        <dbReference type="EMBL" id="GAD19758.1"/>
    </source>
</evidence>
<dbReference type="GO" id="GO:0003677">
    <property type="term" value="F:DNA binding"/>
    <property type="evidence" value="ECO:0007669"/>
    <property type="project" value="UniProtKB-KW"/>
</dbReference>
<accession>T1DWM2</accession>
<dbReference type="Gene3D" id="3.90.220.20">
    <property type="entry name" value="DNA methylase specificity domains"/>
    <property type="match status" value="2"/>
</dbReference>
<evidence type="ECO:0000256" key="1">
    <source>
        <dbReference type="ARBA" id="ARBA00022747"/>
    </source>
</evidence>
<dbReference type="PANTHER" id="PTHR30408">
    <property type="entry name" value="TYPE-1 RESTRICTION ENZYME ECOKI SPECIFICITY PROTEIN"/>
    <property type="match status" value="1"/>
</dbReference>
<dbReference type="InterPro" id="IPR052021">
    <property type="entry name" value="Type-I_RS_S_subunit"/>
</dbReference>
<keyword evidence="1" id="KW-0680">Restriction system</keyword>
<evidence type="ECO:0000313" key="4">
    <source>
        <dbReference type="Proteomes" id="UP000018143"/>
    </source>
</evidence>
<dbReference type="GO" id="GO:0032259">
    <property type="term" value="P:methylation"/>
    <property type="evidence" value="ECO:0007669"/>
    <property type="project" value="UniProtKB-KW"/>
</dbReference>
<dbReference type="REBASE" id="70219">
    <property type="entry name" value="S.Hfe50ORF996P"/>
</dbReference>
<comment type="caution">
    <text evidence="3">The sequence shown here is derived from an EMBL/GenBank/DDBJ whole genome shotgun (WGS) entry which is preliminary data.</text>
</comment>
<dbReference type="GO" id="GO:0009307">
    <property type="term" value="P:DNA restriction-modification system"/>
    <property type="evidence" value="ECO:0007669"/>
    <property type="project" value="UniProtKB-KW"/>
</dbReference>
<dbReference type="InterPro" id="IPR044946">
    <property type="entry name" value="Restrct_endonuc_typeI_TRD_sf"/>
</dbReference>
<proteinExistence type="predicted"/>
<dbReference type="eggNOG" id="COG0732">
    <property type="taxonomic scope" value="Bacteria"/>
</dbReference>
<reference evidence="3 4" key="1">
    <citation type="journal article" date="2013" name="Genome Announc.">
        <title>Draft Genome Sequence of Helicobacter fennelliae Strain MRY12-0050, Isolated from a Bacteremia Patient.</title>
        <authorList>
            <person name="Rimbara E."/>
            <person name="Matsui M."/>
            <person name="Mori S."/>
            <person name="Suzuki S."/>
            <person name="Suzuki M."/>
            <person name="Kim H."/>
            <person name="Sekizuka T."/>
            <person name="Kuroda M."/>
            <person name="Shibayama K."/>
        </authorList>
    </citation>
    <scope>NUCLEOTIDE SEQUENCE [LARGE SCALE GENOMIC DNA]</scope>
    <source>
        <strain evidence="3 4">MRY12-0050</strain>
    </source>
</reference>
<dbReference type="STRING" id="1325130.HFN_0998"/>
<protein>
    <submittedName>
        <fullName evidence="3">DNA methylase-type I restriction-modification system</fullName>
    </submittedName>
</protein>
<gene>
    <name evidence="3" type="ORF">HFN_0998</name>
</gene>
<sequence length="506" mass="58034">MQSQNLNQSLNESLQAKYPHLELAILPLSQVNKDNESKRIDSEYFKKEYLEKINLLSKISTKLENLMTSGYYGILPKSDDYLENGLSLVRGKDIREFSLEISNLVKVPYDYFQERYQIHKNDILFLVKGYVDDADSVLFISEEPSEKMIFNGSVFKLQVKNINPAFLYVFMMTKYFTFQKVREVANNIINYNSLPTIKNFLIPQFSQDFQLEIQKLVQDSHKALEDSKRLYKEAQELLYKELELDFKNPLKSLLKSSLQAKKPSELANINDISKKYPHLNISVRPLSKSLYKSGRLDSEYYQSKYDLMETKIKDYKGGYCKLQNLVLNYSGGFAFSSDDYLENGDLALIRINNIKNADLDMSNAVYLKKQCEKLSPKDKVKQGDILISMSGSIGLSCLIKENIEAMTNQRILKISIKDFSGDVLVLLLNSIFCKLQFERIGTGGVQTNISSNDILNILIPKINPATQEQIALKIQKSFTLRAKSKDLLEYAKVKVEQNIQTPANQA</sequence>